<feature type="domain" description="PB1" evidence="2">
    <location>
        <begin position="3"/>
        <end position="86"/>
    </location>
</feature>
<dbReference type="SUPFAM" id="SSF54277">
    <property type="entry name" value="CAD &amp; PB1 domains"/>
    <property type="match status" value="1"/>
</dbReference>
<dbReference type="EMBL" id="SNRW01002082">
    <property type="protein sequence ID" value="KAA6393973.1"/>
    <property type="molecule type" value="Genomic_DNA"/>
</dbReference>
<organism evidence="3 4">
    <name type="scientific">Streblomastix strix</name>
    <dbReference type="NCBI Taxonomy" id="222440"/>
    <lineage>
        <taxon>Eukaryota</taxon>
        <taxon>Metamonada</taxon>
        <taxon>Preaxostyla</taxon>
        <taxon>Oxymonadida</taxon>
        <taxon>Streblomastigidae</taxon>
        <taxon>Streblomastix</taxon>
    </lineage>
</organism>
<proteinExistence type="predicted"/>
<accession>A0A5J4WH04</accession>
<dbReference type="Gene3D" id="3.10.20.90">
    <property type="entry name" value="Phosphatidylinositol 3-kinase Catalytic Subunit, Chain A, domain 1"/>
    <property type="match status" value="1"/>
</dbReference>
<dbReference type="Pfam" id="PF00564">
    <property type="entry name" value="PB1"/>
    <property type="match status" value="1"/>
</dbReference>
<gene>
    <name evidence="3" type="ORF">EZS28_010500</name>
</gene>
<evidence type="ECO:0000313" key="4">
    <source>
        <dbReference type="Proteomes" id="UP000324800"/>
    </source>
</evidence>
<feature type="region of interest" description="Disordered" evidence="1">
    <location>
        <begin position="113"/>
        <end position="133"/>
    </location>
</feature>
<reference evidence="3 4" key="1">
    <citation type="submission" date="2019-03" db="EMBL/GenBank/DDBJ databases">
        <title>Single cell metagenomics reveals metabolic interactions within the superorganism composed of flagellate Streblomastix strix and complex community of Bacteroidetes bacteria on its surface.</title>
        <authorList>
            <person name="Treitli S.C."/>
            <person name="Kolisko M."/>
            <person name="Husnik F."/>
            <person name="Keeling P."/>
            <person name="Hampl V."/>
        </authorList>
    </citation>
    <scope>NUCLEOTIDE SEQUENCE [LARGE SCALE GENOMIC DNA]</scope>
    <source>
        <strain evidence="3">ST1C</strain>
    </source>
</reference>
<dbReference type="AlphaFoldDB" id="A0A5J4WH04"/>
<dbReference type="InterPro" id="IPR000270">
    <property type="entry name" value="PB1_dom"/>
</dbReference>
<dbReference type="CDD" id="cd05992">
    <property type="entry name" value="PB1"/>
    <property type="match status" value="1"/>
</dbReference>
<evidence type="ECO:0000256" key="1">
    <source>
        <dbReference type="SAM" id="MobiDB-lite"/>
    </source>
</evidence>
<comment type="caution">
    <text evidence="3">The sequence shown here is derived from an EMBL/GenBank/DDBJ whole genome shotgun (WGS) entry which is preliminary data.</text>
</comment>
<dbReference type="SMART" id="SM00666">
    <property type="entry name" value="PB1"/>
    <property type="match status" value="1"/>
</dbReference>
<name>A0A5J4WH04_9EUKA</name>
<feature type="compositionally biased region" description="Basic residues" evidence="1">
    <location>
        <begin position="121"/>
        <end position="132"/>
    </location>
</feature>
<sequence>MDTRAVKTTDEVTGTKRRILVAGDAKLAGLVAAIRTAHGLAVEAPCSLSYVDEDDDNIQIANDNDLAAAFASVEAGETFCIFVRSGENIDVNSTVEQAIHDESNEKEILKGISQKNPPQEKHKKEHKHQNKKAAKDYQYYNPYQFEWNNPNYHEQMPPYQPDQEYSEDGHEEYEDAGFHGRDFGFGNPPRDFGFGFGFQQRPFGFGFQQRPFGFGFQQRPFGFGCPRRPFGFGNPRRLFGFGFPQRSFDFRFPHQDPRQSWGC</sequence>
<protein>
    <recommendedName>
        <fullName evidence="2">PB1 domain-containing protein</fullName>
    </recommendedName>
</protein>
<evidence type="ECO:0000259" key="2">
    <source>
        <dbReference type="SMART" id="SM00666"/>
    </source>
</evidence>
<evidence type="ECO:0000313" key="3">
    <source>
        <dbReference type="EMBL" id="KAA6393973.1"/>
    </source>
</evidence>
<dbReference type="Proteomes" id="UP000324800">
    <property type="component" value="Unassembled WGS sequence"/>
</dbReference>